<dbReference type="PANTHER" id="PTHR31875:SF24">
    <property type="entry name" value="PROTEIN DEHYDRATION-INDUCED 19 HOMOLOG 5"/>
    <property type="match status" value="1"/>
</dbReference>
<evidence type="ECO:0000256" key="1">
    <source>
        <dbReference type="SAM" id="MobiDB-lite"/>
    </source>
</evidence>
<evidence type="ECO:0000313" key="3">
    <source>
        <dbReference type="EnsemblPlants" id="AES71431"/>
    </source>
</evidence>
<evidence type="ECO:0000313" key="4">
    <source>
        <dbReference type="Proteomes" id="UP000002051"/>
    </source>
</evidence>
<feature type="compositionally biased region" description="Low complexity" evidence="1">
    <location>
        <begin position="1"/>
        <end position="19"/>
    </location>
</feature>
<sequence>MTNCTEENNLSSSSTTPTEVPEDSSVFDNFTSMNLELSNINEEDMRILRRVRITSPPNICMTNEVDDHSISGDEKEDTSVSNQVDPDEVNLPIVKCPVCDFNIEVSTDRSVDYDAYNMNCPVCDESLGEDAIRMVQNTSFPISQKWIWKPRKKNGVQNVHWEVHGKKDASREHNKHEQMPDSISPAFRENVYLQSLNYILSDEEDTISNASDDVVANDTSIAKSIGTDATDTRDELDVQERRKRATFSQELLMSTLFLE</sequence>
<reference evidence="2 4" key="2">
    <citation type="journal article" date="2014" name="BMC Genomics">
        <title>An improved genome release (version Mt4.0) for the model legume Medicago truncatula.</title>
        <authorList>
            <person name="Tang H."/>
            <person name="Krishnakumar V."/>
            <person name="Bidwell S."/>
            <person name="Rosen B."/>
            <person name="Chan A."/>
            <person name="Zhou S."/>
            <person name="Gentzbittel L."/>
            <person name="Childs K.L."/>
            <person name="Yandell M."/>
            <person name="Gundlach H."/>
            <person name="Mayer K.F."/>
            <person name="Schwartz D.C."/>
            <person name="Town C.D."/>
        </authorList>
    </citation>
    <scope>GENOME REANNOTATION</scope>
    <source>
        <strain evidence="3 4">cv. Jemalong A17</strain>
    </source>
</reference>
<dbReference type="AlphaFoldDB" id="G7J4A6"/>
<dbReference type="HOGENOM" id="CLU_072240_1_0_1"/>
<gene>
    <name evidence="2" type="ordered locus">MTR_3g076880</name>
</gene>
<dbReference type="Proteomes" id="UP000002051">
    <property type="component" value="Chromosome 3"/>
</dbReference>
<evidence type="ECO:0000313" key="2">
    <source>
        <dbReference type="EMBL" id="AES71431.1"/>
    </source>
</evidence>
<accession>G7J4A6</accession>
<dbReference type="PANTHER" id="PTHR31875">
    <property type="entry name" value="PROTEIN DEHYDRATION-INDUCED 19"/>
    <property type="match status" value="1"/>
</dbReference>
<dbReference type="PaxDb" id="3880-AES71431"/>
<dbReference type="OMA" id="SPPNICM"/>
<reference evidence="2 4" key="1">
    <citation type="journal article" date="2011" name="Nature">
        <title>The Medicago genome provides insight into the evolution of rhizobial symbioses.</title>
        <authorList>
            <person name="Young N.D."/>
            <person name="Debelle F."/>
            <person name="Oldroyd G.E."/>
            <person name="Geurts R."/>
            <person name="Cannon S.B."/>
            <person name="Udvardi M.K."/>
            <person name="Benedito V.A."/>
            <person name="Mayer K.F."/>
            <person name="Gouzy J."/>
            <person name="Schoof H."/>
            <person name="Van de Peer Y."/>
            <person name="Proost S."/>
            <person name="Cook D.R."/>
            <person name="Meyers B.C."/>
            <person name="Spannagl M."/>
            <person name="Cheung F."/>
            <person name="De Mita S."/>
            <person name="Krishnakumar V."/>
            <person name="Gundlach H."/>
            <person name="Zhou S."/>
            <person name="Mudge J."/>
            <person name="Bharti A.K."/>
            <person name="Murray J.D."/>
            <person name="Naoumkina M.A."/>
            <person name="Rosen B."/>
            <person name="Silverstein K.A."/>
            <person name="Tang H."/>
            <person name="Rombauts S."/>
            <person name="Zhao P.X."/>
            <person name="Zhou P."/>
            <person name="Barbe V."/>
            <person name="Bardou P."/>
            <person name="Bechner M."/>
            <person name="Bellec A."/>
            <person name="Berger A."/>
            <person name="Berges H."/>
            <person name="Bidwell S."/>
            <person name="Bisseling T."/>
            <person name="Choisne N."/>
            <person name="Couloux A."/>
            <person name="Denny R."/>
            <person name="Deshpande S."/>
            <person name="Dai X."/>
            <person name="Doyle J.J."/>
            <person name="Dudez A.M."/>
            <person name="Farmer A.D."/>
            <person name="Fouteau S."/>
            <person name="Franken C."/>
            <person name="Gibelin C."/>
            <person name="Gish J."/>
            <person name="Goldstein S."/>
            <person name="Gonzalez A.J."/>
            <person name="Green P.J."/>
            <person name="Hallab A."/>
            <person name="Hartog M."/>
            <person name="Hua A."/>
            <person name="Humphray S.J."/>
            <person name="Jeong D.H."/>
            <person name="Jing Y."/>
            <person name="Jocker A."/>
            <person name="Kenton S.M."/>
            <person name="Kim D.J."/>
            <person name="Klee K."/>
            <person name="Lai H."/>
            <person name="Lang C."/>
            <person name="Lin S."/>
            <person name="Macmil S.L."/>
            <person name="Magdelenat G."/>
            <person name="Matthews L."/>
            <person name="McCorrison J."/>
            <person name="Monaghan E.L."/>
            <person name="Mun J.H."/>
            <person name="Najar F.Z."/>
            <person name="Nicholson C."/>
            <person name="Noirot C."/>
            <person name="O'Bleness M."/>
            <person name="Paule C.R."/>
            <person name="Poulain J."/>
            <person name="Prion F."/>
            <person name="Qin B."/>
            <person name="Qu C."/>
            <person name="Retzel E.F."/>
            <person name="Riddle C."/>
            <person name="Sallet E."/>
            <person name="Samain S."/>
            <person name="Samson N."/>
            <person name="Sanders I."/>
            <person name="Saurat O."/>
            <person name="Scarpelli C."/>
            <person name="Schiex T."/>
            <person name="Segurens B."/>
            <person name="Severin A.J."/>
            <person name="Sherrier D.J."/>
            <person name="Shi R."/>
            <person name="Sims S."/>
            <person name="Singer S.R."/>
            <person name="Sinharoy S."/>
            <person name="Sterck L."/>
            <person name="Viollet A."/>
            <person name="Wang B.B."/>
            <person name="Wang K."/>
            <person name="Wang M."/>
            <person name="Wang X."/>
            <person name="Warfsmann J."/>
            <person name="Weissenbach J."/>
            <person name="White D.D."/>
            <person name="White J.D."/>
            <person name="Wiley G.B."/>
            <person name="Wincker P."/>
            <person name="Xing Y."/>
            <person name="Yang L."/>
            <person name="Yao Z."/>
            <person name="Ying F."/>
            <person name="Zhai J."/>
            <person name="Zhou L."/>
            <person name="Zuber A."/>
            <person name="Denarie J."/>
            <person name="Dixon R.A."/>
            <person name="May G.D."/>
            <person name="Schwartz D.C."/>
            <person name="Rogers J."/>
            <person name="Quetier F."/>
            <person name="Town C.D."/>
            <person name="Roe B.A."/>
        </authorList>
    </citation>
    <scope>NUCLEOTIDE SEQUENCE [LARGE SCALE GENOMIC DNA]</scope>
    <source>
        <strain evidence="2">A17</strain>
        <strain evidence="3 4">cv. Jemalong A17</strain>
    </source>
</reference>
<proteinExistence type="predicted"/>
<keyword evidence="4" id="KW-1185">Reference proteome</keyword>
<reference evidence="3" key="3">
    <citation type="submission" date="2015-04" db="UniProtKB">
        <authorList>
            <consortium name="EnsemblPlants"/>
        </authorList>
    </citation>
    <scope>IDENTIFICATION</scope>
    <source>
        <strain evidence="3">cv. Jemalong A17</strain>
    </source>
</reference>
<dbReference type="InterPro" id="IPR033347">
    <property type="entry name" value="Di19"/>
</dbReference>
<dbReference type="EnsemblPlants" id="AES71431">
    <property type="protein sequence ID" value="AES71431"/>
    <property type="gene ID" value="MTR_3g076880"/>
</dbReference>
<feature type="region of interest" description="Disordered" evidence="1">
    <location>
        <begin position="62"/>
        <end position="85"/>
    </location>
</feature>
<dbReference type="EMBL" id="CM001219">
    <property type="protein sequence ID" value="AES71431.1"/>
    <property type="molecule type" value="Genomic_DNA"/>
</dbReference>
<organism evidence="2 4">
    <name type="scientific">Medicago truncatula</name>
    <name type="common">Barrel medic</name>
    <name type="synonym">Medicago tribuloides</name>
    <dbReference type="NCBI Taxonomy" id="3880"/>
    <lineage>
        <taxon>Eukaryota</taxon>
        <taxon>Viridiplantae</taxon>
        <taxon>Streptophyta</taxon>
        <taxon>Embryophyta</taxon>
        <taxon>Tracheophyta</taxon>
        <taxon>Spermatophyta</taxon>
        <taxon>Magnoliopsida</taxon>
        <taxon>eudicotyledons</taxon>
        <taxon>Gunneridae</taxon>
        <taxon>Pentapetalae</taxon>
        <taxon>rosids</taxon>
        <taxon>fabids</taxon>
        <taxon>Fabales</taxon>
        <taxon>Fabaceae</taxon>
        <taxon>Papilionoideae</taxon>
        <taxon>50 kb inversion clade</taxon>
        <taxon>NPAAA clade</taxon>
        <taxon>Hologalegina</taxon>
        <taxon>IRL clade</taxon>
        <taxon>Trifolieae</taxon>
        <taxon>Medicago</taxon>
    </lineage>
</organism>
<protein>
    <submittedName>
        <fullName evidence="2 3">Uncharacterized protein</fullName>
    </submittedName>
</protein>
<feature type="region of interest" description="Disordered" evidence="1">
    <location>
        <begin position="1"/>
        <end position="25"/>
    </location>
</feature>
<name>G7J4A6_MEDTR</name>